<evidence type="ECO:0000259" key="3">
    <source>
        <dbReference type="PROSITE" id="PS51532"/>
    </source>
</evidence>
<keyword evidence="5" id="KW-1185">Reference proteome</keyword>
<dbReference type="PROSITE" id="PS51532">
    <property type="entry name" value="PITH"/>
    <property type="match status" value="1"/>
</dbReference>
<dbReference type="PANTHER" id="PTHR12175">
    <property type="entry name" value="AD039 HT014 THIOREDOXIN FAMILY TRP26"/>
    <property type="match status" value="1"/>
</dbReference>
<dbReference type="PANTHER" id="PTHR12175:SF1">
    <property type="entry name" value="PITH DOMAIN-CONTAINING PROTEIN 1"/>
    <property type="match status" value="1"/>
</dbReference>
<dbReference type="EMBL" id="PNBA02000010">
    <property type="protein sequence ID" value="KAG6409755.1"/>
    <property type="molecule type" value="Genomic_DNA"/>
</dbReference>
<organism evidence="4">
    <name type="scientific">Salvia splendens</name>
    <name type="common">Scarlet sage</name>
    <dbReference type="NCBI Taxonomy" id="180675"/>
    <lineage>
        <taxon>Eukaryota</taxon>
        <taxon>Viridiplantae</taxon>
        <taxon>Streptophyta</taxon>
        <taxon>Embryophyta</taxon>
        <taxon>Tracheophyta</taxon>
        <taxon>Spermatophyta</taxon>
        <taxon>Magnoliopsida</taxon>
        <taxon>eudicotyledons</taxon>
        <taxon>Gunneridae</taxon>
        <taxon>Pentapetalae</taxon>
        <taxon>asterids</taxon>
        <taxon>lamiids</taxon>
        <taxon>Lamiales</taxon>
        <taxon>Lamiaceae</taxon>
        <taxon>Nepetoideae</taxon>
        <taxon>Mentheae</taxon>
        <taxon>Salviinae</taxon>
        <taxon>Salvia</taxon>
        <taxon>Salvia subgen. Calosphace</taxon>
        <taxon>core Calosphace</taxon>
    </lineage>
</organism>
<dbReference type="InterPro" id="IPR010400">
    <property type="entry name" value="PITH_dom"/>
</dbReference>
<dbReference type="InterPro" id="IPR045099">
    <property type="entry name" value="PITH1-like"/>
</dbReference>
<comment type="similarity">
    <text evidence="1">Belongs to the PITHD1 family.</text>
</comment>
<comment type="caution">
    <text evidence="4">The sequence shown here is derived from an EMBL/GenBank/DDBJ whole genome shotgun (WGS) entry which is preliminary data.</text>
</comment>
<feature type="transmembrane region" description="Helical" evidence="2">
    <location>
        <begin position="250"/>
        <end position="270"/>
    </location>
</feature>
<keyword evidence="2" id="KW-0812">Transmembrane</keyword>
<reference evidence="4" key="1">
    <citation type="submission" date="2018-01" db="EMBL/GenBank/DDBJ databases">
        <authorList>
            <person name="Mao J.F."/>
        </authorList>
    </citation>
    <scope>NUCLEOTIDE SEQUENCE</scope>
    <source>
        <strain evidence="4">Huo1</strain>
        <tissue evidence="4">Leaf</tissue>
    </source>
</reference>
<protein>
    <recommendedName>
        <fullName evidence="3">PITH domain-containing protein</fullName>
    </recommendedName>
</protein>
<evidence type="ECO:0000313" key="5">
    <source>
        <dbReference type="Proteomes" id="UP000298416"/>
    </source>
</evidence>
<dbReference type="AlphaFoldDB" id="A0A8X8X8C7"/>
<keyword evidence="2" id="KW-0472">Membrane</keyword>
<dbReference type="Gene3D" id="2.60.120.470">
    <property type="entry name" value="PITH domain"/>
    <property type="match status" value="1"/>
</dbReference>
<dbReference type="InterPro" id="IPR037047">
    <property type="entry name" value="PITH_dom_sf"/>
</dbReference>
<keyword evidence="2" id="KW-1133">Transmembrane helix</keyword>
<dbReference type="GO" id="GO:0005737">
    <property type="term" value="C:cytoplasm"/>
    <property type="evidence" value="ECO:0007669"/>
    <property type="project" value="UniProtKB-ARBA"/>
</dbReference>
<evidence type="ECO:0000313" key="4">
    <source>
        <dbReference type="EMBL" id="KAG6409755.1"/>
    </source>
</evidence>
<accession>A0A8X8X8C7</accession>
<feature type="domain" description="PITH" evidence="3">
    <location>
        <begin position="1"/>
        <end position="139"/>
    </location>
</feature>
<sequence length="331" mass="37762">MPQGYLESNEGDPELIVFIPFTSDVKLKSISIVGGADGTSPAKMRAFINREGIDFSDAQNMQAVQEWDLAENLQGVLEYQTRYSRFRSVGNLTLHFPVNFGGDASTTQILNHWVERRSYSDSFEEVDLKDDTDLVKSRIPVVQIVVVCTVTTNARWFFYYDLDLLRCFGVKKGEFDRRNAPKLLFDFSPFSLVGFELTNDLVMLFFPKLYLTTGISVSTLLLYNVEIDHWEVFNVELPKSERYSLEQKKWIYVGGGILFLIDQASGWFVYHLKAKKVVAKTQTRIRYAKVKVSQADYTATVQLSCNLGFALAMKGAAKEDPLKEKEEKDQK</sequence>
<dbReference type="InterPro" id="IPR008979">
    <property type="entry name" value="Galactose-bd-like_sf"/>
</dbReference>
<proteinExistence type="inferred from homology"/>
<name>A0A8X8X8C7_SALSN</name>
<dbReference type="Proteomes" id="UP000298416">
    <property type="component" value="Unassembled WGS sequence"/>
</dbReference>
<dbReference type="SUPFAM" id="SSF49785">
    <property type="entry name" value="Galactose-binding domain-like"/>
    <property type="match status" value="1"/>
</dbReference>
<gene>
    <name evidence="4" type="ORF">SASPL_127797</name>
</gene>
<evidence type="ECO:0000256" key="2">
    <source>
        <dbReference type="SAM" id="Phobius"/>
    </source>
</evidence>
<evidence type="ECO:0000256" key="1">
    <source>
        <dbReference type="ARBA" id="ARBA00025788"/>
    </source>
</evidence>
<dbReference type="Pfam" id="PF06201">
    <property type="entry name" value="PITH"/>
    <property type="match status" value="1"/>
</dbReference>
<reference evidence="4" key="2">
    <citation type="submission" date="2020-08" db="EMBL/GenBank/DDBJ databases">
        <title>Plant Genome Project.</title>
        <authorList>
            <person name="Zhang R.-G."/>
        </authorList>
    </citation>
    <scope>NUCLEOTIDE SEQUENCE</scope>
    <source>
        <strain evidence="4">Huo1</strain>
        <tissue evidence="4">Leaf</tissue>
    </source>
</reference>